<reference evidence="3 4" key="1">
    <citation type="submission" date="2019-08" db="EMBL/GenBank/DDBJ databases">
        <title>Parahaliea maris sp. nov., isolated from the surface seawater.</title>
        <authorList>
            <person name="Liu Y."/>
        </authorList>
    </citation>
    <scope>NUCLEOTIDE SEQUENCE [LARGE SCALE GENOMIC DNA]</scope>
    <source>
        <strain evidence="3 4">S2-26</strain>
    </source>
</reference>
<evidence type="ECO:0000313" key="4">
    <source>
        <dbReference type="Proteomes" id="UP000321933"/>
    </source>
</evidence>
<keyword evidence="4" id="KW-1185">Reference proteome</keyword>
<name>A0A5C8ZZX4_9GAMM</name>
<sequence>MTRHHYRSRHNRFRDETRRCQRNIRSRKRSGWGMNLYRNTRQGKIAGVAAGLADHWDVAHWVVRLLWVGAFLFTGTLALWVYLGAWLLLSPRPSGRWGEDPAFADDPSDDPDLEMEYDERYQHYRPRKVFQYSEPSNVRLQRARERLDAALKRVEDMESYVTSRQYELNREFSRL</sequence>
<dbReference type="EMBL" id="VRYZ01000002">
    <property type="protein sequence ID" value="TXS93284.1"/>
    <property type="molecule type" value="Genomic_DNA"/>
</dbReference>
<proteinExistence type="predicted"/>
<dbReference type="AlphaFoldDB" id="A0A5C8ZZX4"/>
<evidence type="ECO:0000259" key="2">
    <source>
        <dbReference type="Pfam" id="PF04024"/>
    </source>
</evidence>
<dbReference type="Pfam" id="PF04024">
    <property type="entry name" value="PspC"/>
    <property type="match status" value="1"/>
</dbReference>
<dbReference type="InterPro" id="IPR007168">
    <property type="entry name" value="Phageshock_PspC_N"/>
</dbReference>
<dbReference type="OrthoDB" id="7359894at2"/>
<accession>A0A5C8ZZX4</accession>
<evidence type="ECO:0000256" key="1">
    <source>
        <dbReference type="SAM" id="Phobius"/>
    </source>
</evidence>
<dbReference type="RefSeq" id="WP_148063220.1">
    <property type="nucleotide sequence ID" value="NZ_VRYZ01000002.1"/>
</dbReference>
<keyword evidence="1" id="KW-0472">Membrane</keyword>
<keyword evidence="1" id="KW-0812">Transmembrane</keyword>
<keyword evidence="1" id="KW-1133">Transmembrane helix</keyword>
<dbReference type="Proteomes" id="UP000321933">
    <property type="component" value="Unassembled WGS sequence"/>
</dbReference>
<protein>
    <submittedName>
        <fullName evidence="3">PspC domain-containing protein</fullName>
    </submittedName>
</protein>
<gene>
    <name evidence="3" type="ORF">FVW59_05435</name>
</gene>
<feature type="transmembrane region" description="Helical" evidence="1">
    <location>
        <begin position="65"/>
        <end position="89"/>
    </location>
</feature>
<evidence type="ECO:0000313" key="3">
    <source>
        <dbReference type="EMBL" id="TXS93284.1"/>
    </source>
</evidence>
<feature type="domain" description="Phage shock protein PspC N-terminal" evidence="2">
    <location>
        <begin position="35"/>
        <end position="90"/>
    </location>
</feature>
<comment type="caution">
    <text evidence="3">The sequence shown here is derived from an EMBL/GenBank/DDBJ whole genome shotgun (WGS) entry which is preliminary data.</text>
</comment>
<organism evidence="3 4">
    <name type="scientific">Parahaliea aestuarii</name>
    <dbReference type="NCBI Taxonomy" id="1852021"/>
    <lineage>
        <taxon>Bacteria</taxon>
        <taxon>Pseudomonadati</taxon>
        <taxon>Pseudomonadota</taxon>
        <taxon>Gammaproteobacteria</taxon>
        <taxon>Cellvibrionales</taxon>
        <taxon>Halieaceae</taxon>
        <taxon>Parahaliea</taxon>
    </lineage>
</organism>